<dbReference type="GO" id="GO:0004190">
    <property type="term" value="F:aspartic-type endopeptidase activity"/>
    <property type="evidence" value="ECO:0007669"/>
    <property type="project" value="InterPro"/>
</dbReference>
<dbReference type="Gene3D" id="2.40.70.10">
    <property type="entry name" value="Acid Proteases"/>
    <property type="match status" value="1"/>
</dbReference>
<dbReference type="InterPro" id="IPR021109">
    <property type="entry name" value="Peptidase_aspartic_dom_sf"/>
</dbReference>
<keyword evidence="1" id="KW-0175">Coiled coil</keyword>
<dbReference type="GO" id="GO:0006508">
    <property type="term" value="P:proteolysis"/>
    <property type="evidence" value="ECO:0007669"/>
    <property type="project" value="InterPro"/>
</dbReference>
<dbReference type="PANTHER" id="PTHR33067:SF35">
    <property type="entry name" value="ASPARTIC PEPTIDASE DDI1-TYPE DOMAIN-CONTAINING PROTEIN"/>
    <property type="match status" value="1"/>
</dbReference>
<organism evidence="3 4">
    <name type="scientific">Lactuca sativa</name>
    <name type="common">Garden lettuce</name>
    <dbReference type="NCBI Taxonomy" id="4236"/>
    <lineage>
        <taxon>Eukaryota</taxon>
        <taxon>Viridiplantae</taxon>
        <taxon>Streptophyta</taxon>
        <taxon>Embryophyta</taxon>
        <taxon>Tracheophyta</taxon>
        <taxon>Spermatophyta</taxon>
        <taxon>Magnoliopsida</taxon>
        <taxon>eudicotyledons</taxon>
        <taxon>Gunneridae</taxon>
        <taxon>Pentapetalae</taxon>
        <taxon>asterids</taxon>
        <taxon>campanulids</taxon>
        <taxon>Asterales</taxon>
        <taxon>Asteraceae</taxon>
        <taxon>Cichorioideae</taxon>
        <taxon>Cichorieae</taxon>
        <taxon>Lactucinae</taxon>
        <taxon>Lactuca</taxon>
    </lineage>
</organism>
<protein>
    <submittedName>
        <fullName evidence="3">Uncharacterized protein</fullName>
    </submittedName>
</protein>
<name>A0A9R1XTZ2_LACSA</name>
<dbReference type="Proteomes" id="UP000235145">
    <property type="component" value="Unassembled WGS sequence"/>
</dbReference>
<dbReference type="CDD" id="cd00303">
    <property type="entry name" value="retropepsin_like"/>
    <property type="match status" value="1"/>
</dbReference>
<dbReference type="EMBL" id="NBSK02000001">
    <property type="protein sequence ID" value="KAJ0225504.1"/>
    <property type="molecule type" value="Genomic_DNA"/>
</dbReference>
<reference evidence="3 4" key="1">
    <citation type="journal article" date="2017" name="Nat. Commun.">
        <title>Genome assembly with in vitro proximity ligation data and whole-genome triplication in lettuce.</title>
        <authorList>
            <person name="Reyes-Chin-Wo S."/>
            <person name="Wang Z."/>
            <person name="Yang X."/>
            <person name="Kozik A."/>
            <person name="Arikit S."/>
            <person name="Song C."/>
            <person name="Xia L."/>
            <person name="Froenicke L."/>
            <person name="Lavelle D.O."/>
            <person name="Truco M.J."/>
            <person name="Xia R."/>
            <person name="Zhu S."/>
            <person name="Xu C."/>
            <person name="Xu H."/>
            <person name="Xu X."/>
            <person name="Cox K."/>
            <person name="Korf I."/>
            <person name="Meyers B.C."/>
            <person name="Michelmore R.W."/>
        </authorList>
    </citation>
    <scope>NUCLEOTIDE SEQUENCE [LARGE SCALE GENOMIC DNA]</scope>
    <source>
        <strain evidence="4">cv. Salinas</strain>
        <tissue evidence="3">Seedlings</tissue>
    </source>
</reference>
<dbReference type="InterPro" id="IPR001969">
    <property type="entry name" value="Aspartic_peptidase_AS"/>
</dbReference>
<evidence type="ECO:0000256" key="2">
    <source>
        <dbReference type="SAM" id="MobiDB-lite"/>
    </source>
</evidence>
<comment type="caution">
    <text evidence="3">The sequence shown here is derived from an EMBL/GenBank/DDBJ whole genome shotgun (WGS) entry which is preliminary data.</text>
</comment>
<feature type="coiled-coil region" evidence="1">
    <location>
        <begin position="152"/>
        <end position="179"/>
    </location>
</feature>
<evidence type="ECO:0000313" key="4">
    <source>
        <dbReference type="Proteomes" id="UP000235145"/>
    </source>
</evidence>
<dbReference type="AlphaFoldDB" id="A0A9R1XTZ2"/>
<proteinExistence type="predicted"/>
<feature type="region of interest" description="Disordered" evidence="2">
    <location>
        <begin position="584"/>
        <end position="603"/>
    </location>
</feature>
<dbReference type="PANTHER" id="PTHR33067">
    <property type="entry name" value="RNA-DIRECTED DNA POLYMERASE-RELATED"/>
    <property type="match status" value="1"/>
</dbReference>
<feature type="coiled-coil region" evidence="1">
    <location>
        <begin position="470"/>
        <end position="497"/>
    </location>
</feature>
<dbReference type="PROSITE" id="PS00141">
    <property type="entry name" value="ASP_PROTEASE"/>
    <property type="match status" value="1"/>
</dbReference>
<evidence type="ECO:0000256" key="1">
    <source>
        <dbReference type="SAM" id="Coils"/>
    </source>
</evidence>
<sequence>MEHGLNQGVVNFVNDSMTFVMAKLENMERRMTKMDQSIHAIRVGCENCSVPHLIRDCDLDENGNWKAQVCYSSVNKYDEDWRKPKREWLTYVEYKKAKKEKYKMKTRGFFQKEEPVQEKKLDFEDMLTGLAAASEKRHNETNVAIREQQLIMKEQQALMRNQQASILNIEKQIGQLAQQVNQRATGELPGNPKKNPRIAHVSENNFYPLKPIHEVEAKVELEDAETSPESQIVTSTRQNKKIQECKKIIDHLRALQANNPFVETLLHTQKYASLLKELLTNRKNMEEVSEIVLNELPEKMGDPGSITIPCQFGNLFTTQALADSGASINIMPYSFFKKLNLPELKPMHMTIHLVDKTVVHPKGVCVDLLIKVDNCGHGRGPQDSNHPWKTIFDTACAIVDMRESTLTLKVGDDSVAFVTNQEKEHEKSIEDKTSSMELGDELLERELALLEEDNAKQYSLDKEFDAQGDLKELERLLEGVEDNFEEITSKLDEKNLKNEEELQVDENKDDKDAKVLEIEEHSFSTRLNPICQEEKRDKLTTRTKPRASEEVFTLSDDEMMIEKAIEVDKGGMDTMGHMVEERKKKYGKGTKRKCEGNDTKRRKEELKKAYKRRIHAYKMKYKAQRIKQEFPMDEAAEK</sequence>
<gene>
    <name evidence="3" type="ORF">LSAT_V11C100031130</name>
</gene>
<accession>A0A9R1XTZ2</accession>
<feature type="compositionally biased region" description="Basic and acidic residues" evidence="2">
    <location>
        <begin position="592"/>
        <end position="603"/>
    </location>
</feature>
<keyword evidence="4" id="KW-1185">Reference proteome</keyword>
<evidence type="ECO:0000313" key="3">
    <source>
        <dbReference type="EMBL" id="KAJ0225504.1"/>
    </source>
</evidence>